<keyword evidence="1" id="KW-0677">Repeat</keyword>
<dbReference type="SMART" id="SM00322">
    <property type="entry name" value="KH"/>
    <property type="match status" value="3"/>
</dbReference>
<accession>A0AAV3NTF3</accession>
<feature type="domain" description="K Homology" evidence="4">
    <location>
        <begin position="70"/>
        <end position="145"/>
    </location>
</feature>
<dbReference type="Proteomes" id="UP001454036">
    <property type="component" value="Unassembled WGS sequence"/>
</dbReference>
<dbReference type="GO" id="GO:0003723">
    <property type="term" value="F:RNA binding"/>
    <property type="evidence" value="ECO:0007669"/>
    <property type="project" value="UniProtKB-UniRule"/>
</dbReference>
<dbReference type="InterPro" id="IPR004088">
    <property type="entry name" value="KH_dom_type_1"/>
</dbReference>
<protein>
    <submittedName>
        <fullName evidence="5">RNA metabolism protein</fullName>
    </submittedName>
</protein>
<dbReference type="EMBL" id="BAABME010000393">
    <property type="protein sequence ID" value="GAA0142396.1"/>
    <property type="molecule type" value="Genomic_DNA"/>
</dbReference>
<dbReference type="PANTHER" id="PTHR10288">
    <property type="entry name" value="KH DOMAIN CONTAINING RNA BINDING PROTEIN"/>
    <property type="match status" value="1"/>
</dbReference>
<feature type="compositionally biased region" description="Pro residues" evidence="3">
    <location>
        <begin position="1"/>
        <end position="32"/>
    </location>
</feature>
<reference evidence="5 6" key="1">
    <citation type="submission" date="2024-01" db="EMBL/GenBank/DDBJ databases">
        <title>The complete chloroplast genome sequence of Lithospermum erythrorhizon: insights into the phylogenetic relationship among Boraginaceae species and the maternal lineages of purple gromwells.</title>
        <authorList>
            <person name="Okada T."/>
            <person name="Watanabe K."/>
        </authorList>
    </citation>
    <scope>NUCLEOTIDE SEQUENCE [LARGE SCALE GENOMIC DNA]</scope>
</reference>
<sequence length="431" mass="46559">MAQPPSPEPLPNPNPQSPPPSSVVPPSPPPNPSSATGKRRRDEEETEDNAAAPSSPGDIPPPKRRTKVEQDVVYRIIVPSRQIGKVIGSKGHRIQKIREDTKATVKVADAVTRHEERVVIISSKDNEDAFCDAENALHQIVTLILMDDGSNSEAHKVGAAHVPANTIRILIAGSQAGSLIGVSGQNIENLRNSSGANITVLAENQLPLCASTYEGDRVVQISGDVPLVLRAVVEIGCQLRDNPPKQVISISPSYKHGHSRPPKHYVDPSSAEYVSLEIMIPEALVGGLIGRCGSNISRIRSESGATIKVYGGKGEHNQRQIHLGGSAHQVTLAKQRVDEYVYTQMLQPGSQQPLMPDDSNTSFQGYGQGHGLYANSNLGQPEMMASLPPMPQMPHLPQISRVPQMYPGSTMNQAPYYGQSYEAHQSYHAPM</sequence>
<dbReference type="CDD" id="cd22460">
    <property type="entry name" value="KH-I_PEPPER_rpt2_like"/>
    <property type="match status" value="1"/>
</dbReference>
<gene>
    <name evidence="5" type="ORF">LIER_03304</name>
</gene>
<keyword evidence="2" id="KW-0694">RNA-binding</keyword>
<evidence type="ECO:0000256" key="3">
    <source>
        <dbReference type="SAM" id="MobiDB-lite"/>
    </source>
</evidence>
<feature type="domain" description="K Homology" evidence="4">
    <location>
        <begin position="272"/>
        <end position="342"/>
    </location>
</feature>
<evidence type="ECO:0000256" key="1">
    <source>
        <dbReference type="ARBA" id="ARBA00022737"/>
    </source>
</evidence>
<dbReference type="InterPro" id="IPR036612">
    <property type="entry name" value="KH_dom_type_1_sf"/>
</dbReference>
<dbReference type="SUPFAM" id="SSF54791">
    <property type="entry name" value="Eukaryotic type KH-domain (KH-domain type I)"/>
    <property type="match status" value="3"/>
</dbReference>
<keyword evidence="6" id="KW-1185">Reference proteome</keyword>
<dbReference type="AlphaFoldDB" id="A0AAV3NTF3"/>
<comment type="caution">
    <text evidence="5">The sequence shown here is derived from an EMBL/GenBank/DDBJ whole genome shotgun (WGS) entry which is preliminary data.</text>
</comment>
<dbReference type="Gene3D" id="3.30.1370.10">
    <property type="entry name" value="K Homology domain, type 1"/>
    <property type="match status" value="3"/>
</dbReference>
<dbReference type="InterPro" id="IPR004087">
    <property type="entry name" value="KH_dom"/>
</dbReference>
<dbReference type="Pfam" id="PF00013">
    <property type="entry name" value="KH_1"/>
    <property type="match status" value="3"/>
</dbReference>
<feature type="domain" description="K Homology" evidence="4">
    <location>
        <begin position="163"/>
        <end position="240"/>
    </location>
</feature>
<feature type="region of interest" description="Disordered" evidence="3">
    <location>
        <begin position="1"/>
        <end position="67"/>
    </location>
</feature>
<evidence type="ECO:0000256" key="2">
    <source>
        <dbReference type="PROSITE-ProRule" id="PRU00117"/>
    </source>
</evidence>
<proteinExistence type="predicted"/>
<organism evidence="5 6">
    <name type="scientific">Lithospermum erythrorhizon</name>
    <name type="common">Purple gromwell</name>
    <name type="synonym">Lithospermum officinale var. erythrorhizon</name>
    <dbReference type="NCBI Taxonomy" id="34254"/>
    <lineage>
        <taxon>Eukaryota</taxon>
        <taxon>Viridiplantae</taxon>
        <taxon>Streptophyta</taxon>
        <taxon>Embryophyta</taxon>
        <taxon>Tracheophyta</taxon>
        <taxon>Spermatophyta</taxon>
        <taxon>Magnoliopsida</taxon>
        <taxon>eudicotyledons</taxon>
        <taxon>Gunneridae</taxon>
        <taxon>Pentapetalae</taxon>
        <taxon>asterids</taxon>
        <taxon>lamiids</taxon>
        <taxon>Boraginales</taxon>
        <taxon>Boraginaceae</taxon>
        <taxon>Boraginoideae</taxon>
        <taxon>Lithospermeae</taxon>
        <taxon>Lithospermum</taxon>
    </lineage>
</organism>
<evidence type="ECO:0000313" key="6">
    <source>
        <dbReference type="Proteomes" id="UP001454036"/>
    </source>
</evidence>
<dbReference type="PROSITE" id="PS50084">
    <property type="entry name" value="KH_TYPE_1"/>
    <property type="match status" value="3"/>
</dbReference>
<name>A0AAV3NTF3_LITER</name>
<evidence type="ECO:0000259" key="4">
    <source>
        <dbReference type="SMART" id="SM00322"/>
    </source>
</evidence>
<dbReference type="CDD" id="cd00105">
    <property type="entry name" value="KH-I"/>
    <property type="match status" value="1"/>
</dbReference>
<evidence type="ECO:0000313" key="5">
    <source>
        <dbReference type="EMBL" id="GAA0142396.1"/>
    </source>
</evidence>